<evidence type="ECO:0000313" key="3">
    <source>
        <dbReference type="Proteomes" id="UP000678393"/>
    </source>
</evidence>
<protein>
    <recommendedName>
        <fullName evidence="1">DUF7064 domain-containing protein</fullName>
    </recommendedName>
</protein>
<gene>
    <name evidence="2" type="ORF">CUNI_LOCUS7096</name>
</gene>
<evidence type="ECO:0000259" key="1">
    <source>
        <dbReference type="Pfam" id="PF23212"/>
    </source>
</evidence>
<dbReference type="PANTHER" id="PTHR34717">
    <property type="entry name" value="EG:BACR7A4.20 PROTEIN"/>
    <property type="match status" value="1"/>
</dbReference>
<keyword evidence="3" id="KW-1185">Reference proteome</keyword>
<organism evidence="2 3">
    <name type="scientific">Candidula unifasciata</name>
    <dbReference type="NCBI Taxonomy" id="100452"/>
    <lineage>
        <taxon>Eukaryota</taxon>
        <taxon>Metazoa</taxon>
        <taxon>Spiralia</taxon>
        <taxon>Lophotrochozoa</taxon>
        <taxon>Mollusca</taxon>
        <taxon>Gastropoda</taxon>
        <taxon>Heterobranchia</taxon>
        <taxon>Euthyneura</taxon>
        <taxon>Panpulmonata</taxon>
        <taxon>Eupulmonata</taxon>
        <taxon>Stylommatophora</taxon>
        <taxon>Helicina</taxon>
        <taxon>Helicoidea</taxon>
        <taxon>Geomitridae</taxon>
        <taxon>Candidula</taxon>
    </lineage>
</organism>
<dbReference type="PANTHER" id="PTHR34717:SF1">
    <property type="entry name" value="EG:BACR7A4.20 PROTEIN"/>
    <property type="match status" value="1"/>
</dbReference>
<dbReference type="InterPro" id="IPR055492">
    <property type="entry name" value="DUF7064"/>
</dbReference>
<dbReference type="Pfam" id="PF23212">
    <property type="entry name" value="DUF7064"/>
    <property type="match status" value="1"/>
</dbReference>
<proteinExistence type="predicted"/>
<accession>A0A8S3YZG5</accession>
<name>A0A8S3YZG5_9EUPU</name>
<dbReference type="Proteomes" id="UP000678393">
    <property type="component" value="Unassembled WGS sequence"/>
</dbReference>
<dbReference type="EMBL" id="CAJHNH020001109">
    <property type="protein sequence ID" value="CAG5121538.1"/>
    <property type="molecule type" value="Genomic_DNA"/>
</dbReference>
<sequence>FPRIGLLEIPSLPDTWLFDPNSSNSYTVGGLSIKPLRPMETWSLKYDGMMRIAETGRIVKVTMNLIWKAYTKLFDFDTDLHPHVMADGLARETWTRKYFDTLKSLHQTHYEQFGEITGSVHVSSYQVQEIKVQGVRDHSYGNIRDWKLFHRYALNYAHLEDNTALCVGAICMPVTLSRLVVGYVFHPDGTMDPVTGTDFEFYNHGDDGKPPDKLVVNFKAGNKIYHLECEVIQSPTFYMGKDWDAKIYERFCNYTVNGVKGWGISEWQYRNYNGKAAELRKLKDRKKDPAQDRSLQQL</sequence>
<comment type="caution">
    <text evidence="2">The sequence shown here is derived from an EMBL/GenBank/DDBJ whole genome shotgun (WGS) entry which is preliminary data.</text>
</comment>
<feature type="domain" description="DUF7064" evidence="1">
    <location>
        <begin position="145"/>
        <end position="268"/>
    </location>
</feature>
<dbReference type="AlphaFoldDB" id="A0A8S3YZG5"/>
<reference evidence="2" key="1">
    <citation type="submission" date="2021-04" db="EMBL/GenBank/DDBJ databases">
        <authorList>
            <consortium name="Molecular Ecology Group"/>
        </authorList>
    </citation>
    <scope>NUCLEOTIDE SEQUENCE</scope>
</reference>
<evidence type="ECO:0000313" key="2">
    <source>
        <dbReference type="EMBL" id="CAG5121538.1"/>
    </source>
</evidence>
<feature type="non-terminal residue" evidence="2">
    <location>
        <position position="298"/>
    </location>
</feature>
<dbReference type="OrthoDB" id="5798273at2759"/>